<keyword evidence="1" id="KW-0472">Membrane</keyword>
<organism evidence="3">
    <name type="scientific">freshwater metagenome</name>
    <dbReference type="NCBI Taxonomy" id="449393"/>
    <lineage>
        <taxon>unclassified sequences</taxon>
        <taxon>metagenomes</taxon>
        <taxon>ecological metagenomes</taxon>
    </lineage>
</organism>
<evidence type="ECO:0000256" key="1">
    <source>
        <dbReference type="SAM" id="Phobius"/>
    </source>
</evidence>
<evidence type="ECO:0000313" key="3">
    <source>
        <dbReference type="EMBL" id="CAB4547520.1"/>
    </source>
</evidence>
<dbReference type="Pfam" id="PF11181">
    <property type="entry name" value="YflT"/>
    <property type="match status" value="1"/>
</dbReference>
<keyword evidence="1" id="KW-1133">Transmembrane helix</keyword>
<protein>
    <submittedName>
        <fullName evidence="3">Unannotated protein</fullName>
    </submittedName>
</protein>
<feature type="transmembrane region" description="Helical" evidence="1">
    <location>
        <begin position="87"/>
        <end position="107"/>
    </location>
</feature>
<name>A0A6J6C825_9ZZZZ</name>
<evidence type="ECO:0000259" key="2">
    <source>
        <dbReference type="Pfam" id="PF11181"/>
    </source>
</evidence>
<dbReference type="AlphaFoldDB" id="A0A6J6C825"/>
<dbReference type="InterPro" id="IPR025889">
    <property type="entry name" value="GSP17M-like_dom"/>
</dbReference>
<feature type="transmembrane region" description="Helical" evidence="1">
    <location>
        <begin position="62"/>
        <end position="81"/>
    </location>
</feature>
<gene>
    <name evidence="3" type="ORF">UFOPK1433_00899</name>
</gene>
<keyword evidence="1" id="KW-0812">Transmembrane</keyword>
<accession>A0A6J6C825</accession>
<proteinExistence type="predicted"/>
<sequence length="155" mass="16668">MAKNRDVLPSAEIIAKFDTYDAAVEHVEKLLSGEFPVRQIAIVGRGVRTVERMRGRIGYPRIALSGAINGSLIGLVVHIFTSAATDAGSYASTLITFAGIGAMANLIRFSLSRNKRSFTAQSSIIADSYEIQIPKDLKAQSEDAIAKANSKIKKA</sequence>
<reference evidence="3" key="1">
    <citation type="submission" date="2020-05" db="EMBL/GenBank/DDBJ databases">
        <authorList>
            <person name="Chiriac C."/>
            <person name="Salcher M."/>
            <person name="Ghai R."/>
            <person name="Kavagutti S V."/>
        </authorList>
    </citation>
    <scope>NUCLEOTIDE SEQUENCE</scope>
</reference>
<feature type="domain" description="General stress protein 17M-like" evidence="2">
    <location>
        <begin position="12"/>
        <end position="85"/>
    </location>
</feature>
<dbReference type="EMBL" id="CAEZSN010000104">
    <property type="protein sequence ID" value="CAB4547520.1"/>
    <property type="molecule type" value="Genomic_DNA"/>
</dbReference>